<evidence type="ECO:0000313" key="7">
    <source>
        <dbReference type="EMBL" id="KPV76389.1"/>
    </source>
</evidence>
<protein>
    <recommendedName>
        <fullName evidence="9">RTA1 like protein</fullName>
    </recommendedName>
</protein>
<organism evidence="7 8">
    <name type="scientific">Rhodotorula graminis (strain WP1)</name>
    <dbReference type="NCBI Taxonomy" id="578459"/>
    <lineage>
        <taxon>Eukaryota</taxon>
        <taxon>Fungi</taxon>
        <taxon>Dikarya</taxon>
        <taxon>Basidiomycota</taxon>
        <taxon>Pucciniomycotina</taxon>
        <taxon>Microbotryomycetes</taxon>
        <taxon>Sporidiobolales</taxon>
        <taxon>Sporidiobolaceae</taxon>
        <taxon>Rhodotorula</taxon>
    </lineage>
</organism>
<evidence type="ECO:0000313" key="8">
    <source>
        <dbReference type="Proteomes" id="UP000053890"/>
    </source>
</evidence>
<dbReference type="Proteomes" id="UP000053890">
    <property type="component" value="Unassembled WGS sequence"/>
</dbReference>
<sequence length="679" mass="75915">MTASTSLRLVLLAAASSVALAASADVNTATTADGERIIAGYTPSVALSCVGIALFGASTVALWLEWFRTGRKRYMLTLNIAMICMTVGFILRIVYHSNLDSLGGYIAMYMFLLLSPCAFLAHNYLMLSRLSRAMGPDATSCLFLPAHHVGTIFIWSDVITFWMQAAGGGLTAVDNPSLVKAGKYVALAGLCIQLVSYLFFTSLLIVFYSNVRRRHAHLAHPAQPFRFGAHKFWSNSMVYDWRTLVWVVLLSCVGVITRSAFRIVEYSEGYYGKLATSEGYFYLLDALPLWLAMTLYVFFYPPRFIEGARELEQVSSTQYALENGGATVDRYTTESSEKTSRAEERGPIAGFVPKQAPSVVAAALYLLSTCSMWLSFHRTGRPWWLVVLPIGMTCMVAGFVLRFYYSMDENATKLSVYLPFYALLLLSPCTFLATDYILLPRLGRAMGEEVAKTAFLVPIRFLLRFFIWSDVTTFFIQMSGGGLMAAGSSKMSNLGTKVMLVGLVAQTLSFIFFTVILVVFGLRVYRNHMHLVRPTEPWRPTRFNPLAAAPVSDWRLLYWILVVNCVCIIVRSIFRTIESAQGHDGYLATHEGYFYMFDALPLWIAMTLLAYCWPPRVFDGLTLVDGVSPFSNRHVAFAHVGRTPEDRRAMVYGEIGDEHDGKGWAPEPVKLGTYDSYRH</sequence>
<dbReference type="InterPro" id="IPR007568">
    <property type="entry name" value="RTA1"/>
</dbReference>
<feature type="transmembrane region" description="Helical" evidence="5">
    <location>
        <begin position="142"/>
        <end position="164"/>
    </location>
</feature>
<dbReference type="AlphaFoldDB" id="A0A194S765"/>
<feature type="signal peptide" evidence="6">
    <location>
        <begin position="1"/>
        <end position="21"/>
    </location>
</feature>
<evidence type="ECO:0000256" key="2">
    <source>
        <dbReference type="ARBA" id="ARBA00022692"/>
    </source>
</evidence>
<evidence type="ECO:0000256" key="1">
    <source>
        <dbReference type="ARBA" id="ARBA00004141"/>
    </source>
</evidence>
<evidence type="ECO:0008006" key="9">
    <source>
        <dbReference type="Google" id="ProtNLM"/>
    </source>
</evidence>
<dbReference type="PANTHER" id="PTHR31465:SF1">
    <property type="entry name" value="PROTEIN RTA1-RELATED"/>
    <property type="match status" value="1"/>
</dbReference>
<feature type="transmembrane region" description="Helical" evidence="5">
    <location>
        <begin position="416"/>
        <end position="439"/>
    </location>
</feature>
<dbReference type="EMBL" id="KQ474076">
    <property type="protein sequence ID" value="KPV76389.1"/>
    <property type="molecule type" value="Genomic_DNA"/>
</dbReference>
<feature type="transmembrane region" description="Helical" evidence="5">
    <location>
        <begin position="382"/>
        <end position="404"/>
    </location>
</feature>
<reference evidence="7 8" key="1">
    <citation type="journal article" date="2015" name="Front. Microbiol.">
        <title>Genome sequence of the plant growth promoting endophytic yeast Rhodotorula graminis WP1.</title>
        <authorList>
            <person name="Firrincieli A."/>
            <person name="Otillar R."/>
            <person name="Salamov A."/>
            <person name="Schmutz J."/>
            <person name="Khan Z."/>
            <person name="Redman R.S."/>
            <person name="Fleck N.D."/>
            <person name="Lindquist E."/>
            <person name="Grigoriev I.V."/>
            <person name="Doty S.L."/>
        </authorList>
    </citation>
    <scope>NUCLEOTIDE SEQUENCE [LARGE SCALE GENOMIC DNA]</scope>
    <source>
        <strain evidence="7 8">WP1</strain>
    </source>
</reference>
<evidence type="ECO:0000256" key="6">
    <source>
        <dbReference type="SAM" id="SignalP"/>
    </source>
</evidence>
<dbReference type="OrthoDB" id="3358017at2759"/>
<comment type="subcellular location">
    <subcellularLocation>
        <location evidence="1">Membrane</location>
        <topology evidence="1">Multi-pass membrane protein</topology>
    </subcellularLocation>
</comment>
<evidence type="ECO:0000256" key="3">
    <source>
        <dbReference type="ARBA" id="ARBA00022989"/>
    </source>
</evidence>
<dbReference type="Pfam" id="PF04479">
    <property type="entry name" value="RTA1"/>
    <property type="match status" value="2"/>
</dbReference>
<proteinExistence type="predicted"/>
<feature type="chain" id="PRO_5008265509" description="RTA1 like protein" evidence="6">
    <location>
        <begin position="22"/>
        <end position="679"/>
    </location>
</feature>
<evidence type="ECO:0000256" key="5">
    <source>
        <dbReference type="SAM" id="Phobius"/>
    </source>
</evidence>
<keyword evidence="8" id="KW-1185">Reference proteome</keyword>
<dbReference type="PANTHER" id="PTHR31465">
    <property type="entry name" value="PROTEIN RTA1-RELATED"/>
    <property type="match status" value="1"/>
</dbReference>
<keyword evidence="3 5" id="KW-1133">Transmembrane helix</keyword>
<feature type="transmembrane region" description="Helical" evidence="5">
    <location>
        <begin position="281"/>
        <end position="299"/>
    </location>
</feature>
<feature type="transmembrane region" description="Helical" evidence="5">
    <location>
        <begin position="40"/>
        <end position="64"/>
    </location>
</feature>
<feature type="transmembrane region" description="Helical" evidence="5">
    <location>
        <begin position="498"/>
        <end position="522"/>
    </location>
</feature>
<keyword evidence="2 5" id="KW-0812">Transmembrane</keyword>
<accession>A0A194S765</accession>
<evidence type="ECO:0000256" key="4">
    <source>
        <dbReference type="ARBA" id="ARBA00023136"/>
    </source>
</evidence>
<dbReference type="GO" id="GO:0016020">
    <property type="term" value="C:membrane"/>
    <property type="evidence" value="ECO:0007669"/>
    <property type="project" value="UniProtKB-SubCell"/>
</dbReference>
<dbReference type="STRING" id="578459.A0A194S765"/>
<gene>
    <name evidence="7" type="ORF">RHOBADRAFT_52403</name>
</gene>
<feature type="transmembrane region" description="Helical" evidence="5">
    <location>
        <begin position="465"/>
        <end position="486"/>
    </location>
</feature>
<feature type="transmembrane region" description="Helical" evidence="5">
    <location>
        <begin position="556"/>
        <end position="574"/>
    </location>
</feature>
<keyword evidence="6" id="KW-0732">Signal</keyword>
<feature type="transmembrane region" description="Helical" evidence="5">
    <location>
        <begin position="594"/>
        <end position="613"/>
    </location>
</feature>
<dbReference type="OMA" id="RFEPQIW"/>
<feature type="transmembrane region" description="Helical" evidence="5">
    <location>
        <begin position="76"/>
        <end position="95"/>
    </location>
</feature>
<dbReference type="RefSeq" id="XP_018272438.1">
    <property type="nucleotide sequence ID" value="XM_018416322.1"/>
</dbReference>
<name>A0A194S765_RHOGW</name>
<dbReference type="GeneID" id="28976770"/>
<feature type="transmembrane region" description="Helical" evidence="5">
    <location>
        <begin position="184"/>
        <end position="208"/>
    </location>
</feature>
<keyword evidence="4 5" id="KW-0472">Membrane</keyword>
<feature type="transmembrane region" description="Helical" evidence="5">
    <location>
        <begin position="243"/>
        <end position="261"/>
    </location>
</feature>
<feature type="transmembrane region" description="Helical" evidence="5">
    <location>
        <begin position="101"/>
        <end position="121"/>
    </location>
</feature>